<comment type="caution">
    <text evidence="1">The sequence shown here is derived from an EMBL/GenBank/DDBJ whole genome shotgun (WGS) entry which is preliminary data.</text>
</comment>
<organism evidence="1 2">
    <name type="scientific">Lecanicillium saksenae</name>
    <dbReference type="NCBI Taxonomy" id="468837"/>
    <lineage>
        <taxon>Eukaryota</taxon>
        <taxon>Fungi</taxon>
        <taxon>Dikarya</taxon>
        <taxon>Ascomycota</taxon>
        <taxon>Pezizomycotina</taxon>
        <taxon>Sordariomycetes</taxon>
        <taxon>Hypocreomycetidae</taxon>
        <taxon>Hypocreales</taxon>
        <taxon>Cordycipitaceae</taxon>
        <taxon>Lecanicillium</taxon>
    </lineage>
</organism>
<accession>A0ACC1QD96</accession>
<dbReference type="Proteomes" id="UP001148737">
    <property type="component" value="Unassembled WGS sequence"/>
</dbReference>
<evidence type="ECO:0000313" key="2">
    <source>
        <dbReference type="Proteomes" id="UP001148737"/>
    </source>
</evidence>
<sequence length="153" mass="17186">MRKRFRGNMPVAYKSESSNGPRADADGKGIPAVRGLIGVFWWRQGDERQRTDRARLARHGERAIQGRAGCDRGGEQPKVRGEEMDAFTLSPVYTLVWDTALQLGVSDESIYLQDCTMEVLTVACLESGSTVDVYKNSTVYERISLLKRINCRL</sequence>
<protein>
    <submittedName>
        <fullName evidence="1">Uncharacterized protein</fullName>
    </submittedName>
</protein>
<proteinExistence type="predicted"/>
<reference evidence="1" key="1">
    <citation type="submission" date="2022-07" db="EMBL/GenBank/DDBJ databases">
        <title>Genome Sequence of Lecanicillium saksenae.</title>
        <authorList>
            <person name="Buettner E."/>
        </authorList>
    </citation>
    <scope>NUCLEOTIDE SEQUENCE</scope>
    <source>
        <strain evidence="1">VT-O1</strain>
    </source>
</reference>
<name>A0ACC1QD96_9HYPO</name>
<dbReference type="EMBL" id="JANAKD010003454">
    <property type="protein sequence ID" value="KAJ3472123.1"/>
    <property type="molecule type" value="Genomic_DNA"/>
</dbReference>
<gene>
    <name evidence="1" type="ORF">NLG97_g11265</name>
</gene>
<keyword evidence="2" id="KW-1185">Reference proteome</keyword>
<evidence type="ECO:0000313" key="1">
    <source>
        <dbReference type="EMBL" id="KAJ3472123.1"/>
    </source>
</evidence>